<sequence>MIYRDYSASNIIQAMGAWGGGVYSNKQKAVSQIHRPPNIRRPHRMKIRLVREHDQKHNHHHNHTPRQVPSPTYQVPLRPHVRNHQPFTLTQKLSCKNQHDRQEQKEQLQVKHRMVDLSLQVDVRRNHEEDTYDAEY</sequence>
<organism evidence="2 3">
    <name type="scientific">Gossypium arboreum</name>
    <name type="common">Tree cotton</name>
    <name type="synonym">Gossypium nanking</name>
    <dbReference type="NCBI Taxonomy" id="29729"/>
    <lineage>
        <taxon>Eukaryota</taxon>
        <taxon>Viridiplantae</taxon>
        <taxon>Streptophyta</taxon>
        <taxon>Embryophyta</taxon>
        <taxon>Tracheophyta</taxon>
        <taxon>Spermatophyta</taxon>
        <taxon>Magnoliopsida</taxon>
        <taxon>eudicotyledons</taxon>
        <taxon>Gunneridae</taxon>
        <taxon>Pentapetalae</taxon>
        <taxon>rosids</taxon>
        <taxon>malvids</taxon>
        <taxon>Malvales</taxon>
        <taxon>Malvaceae</taxon>
        <taxon>Malvoideae</taxon>
        <taxon>Gossypium</taxon>
    </lineage>
</organism>
<gene>
    <name evidence="2" type="ORF">PVK06_018534</name>
</gene>
<dbReference type="Proteomes" id="UP001358586">
    <property type="component" value="Chromosome 6"/>
</dbReference>
<dbReference type="EMBL" id="JARKNE010000006">
    <property type="protein sequence ID" value="KAK5823771.1"/>
    <property type="molecule type" value="Genomic_DNA"/>
</dbReference>
<keyword evidence="3" id="KW-1185">Reference proteome</keyword>
<name>A0ABR0PH84_GOSAR</name>
<comment type="caution">
    <text evidence="2">The sequence shown here is derived from an EMBL/GenBank/DDBJ whole genome shotgun (WGS) entry which is preliminary data.</text>
</comment>
<proteinExistence type="predicted"/>
<accession>A0ABR0PH84</accession>
<reference evidence="2 3" key="1">
    <citation type="submission" date="2023-03" db="EMBL/GenBank/DDBJ databases">
        <title>WGS of Gossypium arboreum.</title>
        <authorList>
            <person name="Yu D."/>
        </authorList>
    </citation>
    <scope>NUCLEOTIDE SEQUENCE [LARGE SCALE GENOMIC DNA]</scope>
    <source>
        <tissue evidence="2">Leaf</tissue>
    </source>
</reference>
<evidence type="ECO:0000256" key="1">
    <source>
        <dbReference type="SAM" id="MobiDB-lite"/>
    </source>
</evidence>
<evidence type="ECO:0000313" key="3">
    <source>
        <dbReference type="Proteomes" id="UP001358586"/>
    </source>
</evidence>
<feature type="region of interest" description="Disordered" evidence="1">
    <location>
        <begin position="54"/>
        <end position="78"/>
    </location>
</feature>
<evidence type="ECO:0000313" key="2">
    <source>
        <dbReference type="EMBL" id="KAK5823771.1"/>
    </source>
</evidence>
<protein>
    <submittedName>
        <fullName evidence="2">Uncharacterized protein</fullName>
    </submittedName>
</protein>